<evidence type="ECO:0000259" key="1">
    <source>
        <dbReference type="PROSITE" id="PS50910"/>
    </source>
</evidence>
<gene>
    <name evidence="2" type="ORF">PPL_00853</name>
</gene>
<protein>
    <submittedName>
        <fullName evidence="2">Putative ATP binding protein</fullName>
    </submittedName>
</protein>
<dbReference type="STRING" id="670386.D3AYT4"/>
<evidence type="ECO:0000313" key="2">
    <source>
        <dbReference type="EMBL" id="EFA85624.1"/>
    </source>
</evidence>
<keyword evidence="3" id="KW-1185">Reference proteome</keyword>
<dbReference type="Pfam" id="PF25794">
    <property type="entry name" value="SACS"/>
    <property type="match status" value="2"/>
</dbReference>
<evidence type="ECO:0000313" key="3">
    <source>
        <dbReference type="Proteomes" id="UP000001396"/>
    </source>
</evidence>
<dbReference type="NCBIfam" id="NF047352">
    <property type="entry name" value="P_loop_sacsin"/>
    <property type="match status" value="1"/>
</dbReference>
<dbReference type="InterPro" id="IPR052972">
    <property type="entry name" value="Sacsin_chaperone_reg"/>
</dbReference>
<dbReference type="PANTHER" id="PTHR15600:SF42">
    <property type="entry name" value="SACSIN"/>
    <property type="match status" value="1"/>
</dbReference>
<dbReference type="InterPro" id="IPR007842">
    <property type="entry name" value="HEPN_dom"/>
</dbReference>
<dbReference type="PANTHER" id="PTHR15600">
    <property type="entry name" value="SACSIN"/>
    <property type="match status" value="1"/>
</dbReference>
<organism evidence="2 3">
    <name type="scientific">Heterostelium pallidum (strain ATCC 26659 / Pp 5 / PN500)</name>
    <name type="common">Cellular slime mold</name>
    <name type="synonym">Polysphondylium pallidum</name>
    <dbReference type="NCBI Taxonomy" id="670386"/>
    <lineage>
        <taxon>Eukaryota</taxon>
        <taxon>Amoebozoa</taxon>
        <taxon>Evosea</taxon>
        <taxon>Eumycetozoa</taxon>
        <taxon>Dictyostelia</taxon>
        <taxon>Acytosteliales</taxon>
        <taxon>Acytosteliaceae</taxon>
        <taxon>Heterostelium</taxon>
    </lineage>
</organism>
<accession>D3AYT4</accession>
<dbReference type="RefSeq" id="XP_020437731.1">
    <property type="nucleotide sequence ID" value="XM_020571873.1"/>
</dbReference>
<sequence length="2733" mass="314437">MALFNSFKDGNASEPYYKRINGILKKYHESTILKELLQEYFDLTSIHINKIHSKNADDAGAKKVIIKFDRRSYDTEKLFDETPVYKQNMKQMQGPSLLIYNDSIFKEKDWEGIKSLGSGSKEMDLKSVGKFGLGINSVYHVSDFLTIISDTQVLIQDPLGLVSKNGLHFDFVENSMIDAKYRDQTEPWKQFGCDMVNRFNGTIIRLPIRLAGSKIKPNPITDEDYKLIFDEFIQQLHELLLFLKNILQVEVYDNDRLLFRVSVSNASSIVDKRTLVHDCISRIADLMKEYDIHKFIDIIKSMDKLPVGTYTMDLKYESAVNGISNMKYCITQGLVNNGLESLKLNNITTKLIPWGGVAVPLGLTPQQTKSFQGIPFTFLPIGSQRFNIPFHLNGFFVLSDARTDIHFSTSNYENSEEHQEFKWNENVLTNIIPELYNHNLLVMIQNKQLGSNSVYDYFPTEVYNSEKDKVLSIHTVKRLCKSKLFRDIKTLEYYHLSESYCVTDDHNEDISNVLTQRSKVTIRIPNPLLNYMSKLNCKARLVTQLDICGFLKSKPLTEFNGSVLSYLLSGQQIIKDGHLDELKVFPLSNGRIGSIRSKNAVKLSRYMYYTDQRQFTILASKNPDSLFDFETMLPFSMHIKSLCEYYHVSNMDLSIFCRLLKNSFPMMVGIDVVLQSLPSDFNSVVFWEYMGTLNTQGISDFVCIPATDVNNSLVYVAPGYPKLILDRMKESIRQIALKLGFYMAKSDMNEKYFYAIFTINSDINLMNSITSNMISSLSPEEKITIRKHLLSDKRSIEHSQTIFSLPIFKNSVGEFKFIDRYTVCTNWKDITKYCREKGYVIFEGEKNNLQKWPTALNDQNYMILNYILPSICLYTPQEQFSIVKIVLWSPNQFKNQELVQQMEWVPNSGGSLSNLSQLIILSSPERVSLLKYTQGGQSKVIAHQLASSDLVEKWSPFGVRTIYPGYTNNSDYNLIYDCLKNLSKLPKESFSSGFNEIISFMNQNINIVDSTLLSVPFIPVKQSIDFGSISYKTKTEYVSINQCYLDSEKELCYSQCTIGDIDTKSLASLQIHLPTLKIETIINHLGYLIEQSQAPSFTNEERDSMVTIVEKIYKYFNTHEDLKSLISSKLDWIWCGSKFVSPTLVFVNGTSIDPYIFQVPDQLKKFNRLYEKVKIPMNPTFRHYTNVLVELYNKSKGMVLLDEDLSIAIKVAKELALQTMPQEPGKIYLPCTSLKLVEFGQIIFSDTDDVHPSLQTYSILHRDLSLNDARKLKIKTSLDTIKRGKTILGSEFGQFEKLLTRLKNINEEYKVESLLKEVVQNAEDSKATVLEICLDKRRYTITDDLDPELPKNFGNYLEPSLVIFNDSKFTDLDIQNIQSLGDSYKKNNYSKIGHYGIGFNCVYNITDVPSIITRDSLFIFDPLKSHFSVEHSAGRSYEFSIRDQLVDTFKPLNYPGFGLQLDKEFDHTIIRLPLRKSYSDLSSNVWTMDSINKLLKEFQSSAENCLLFQRSLKKITFSVIEDDNSNQAKTLYSVERRVTGGYDPINLSSDIEAYNWKNFNPKSYFMDIITNGNVVNKWFVGWKIGAEQSSNLFKIYEKLHQKSIPLGSIAICMDKEIIGVPFTYLPLPKSTELPVMVNGSFILNSSRQDVFNSLDNNYKFDTNYEPDSEKEKSLWNISIVTEILCPLYLNLLNNIEFKNHFIGSKINNFYSLFPHSKATLWNRITEYFYQNVSKYSVFSNIYSNVFGGLSYLWESFDKSSLVIKSEYNDTFNDIDIIKLLLLDECPLVLLPPKVFEMLSPAPLILDKSSVANFYKQIKDNSFQLSNPPRPSLSSKESIFTLAQYVSPSILGTPFMLLESELTAMKFDFKSNKLLYNYEYISLLPDADLFIHHRFTDESIPEFKNNFISTYGLVLEFPEFFIKYLVPRLHSYQTYEECKPIFYSLVQHWKEFNQIHYEQLKALKLIPVLEDDGNTIEAFNLVSEYYNEEVLKIIPSDYDLPPIFYEKNYQSILSKLGLKDTIETDIIVAHFEALSNNPDADKFEQLYNFMTNTKTLTKEDVVSILDEIKDLPIIPCAQNNHIGAVNQPFASLSMSSDPSHEEYTFTVLPTRLYENIQQPTSPKMHIIADHLKNLLLDSQKWKEDHKLLDLETLVHKQISHLAKDTTSVQHPLPDSTLFPIQSQLVPIKDIILTDENLLPFFFSIQKEKKFYYTLECLGFTNINDDKIVCKLSSMVTKVIGDDSIKTVITLLKHLKEASPPALLSESCVLQPHSLVYSTPFGSSDKLKRRSNIAGKLYQVHPEIERHKGQIKIFALSDLVKESINLEMSRVEKVSSSSFIDFHDPNIIARVQSILDFDAKKFKKILSKLQSLNLYKGKLVSKFTMTNENNDDVTREPIGSDHIYDKEHNSLYIQSELFDSFHYFGFISSIFQISMQLYTELRAHKDQVYDLNPFHTYSSGEKAYYSRDNKTFQATTVVRMNEESIDEYSELRFYFISLDNDDCDDDDIDGAVAVNPISVPLVHLFKEGTTDVSKIELDHKAVQQLYDEVLSSFGEGFECKRISEFAKQLGITIELPTVKENQLVIHRAKAQSLTTTVYTVQPSKYSSSVPNDEYASIFKKQSAHDLEVAKHCHLGGFYSSACFHAQQCVEKLFKAYCHKHGIYFDLHSHKINYYQIKEDIDCSDARIFERFYISTRYPSNNGYDTTAPYENYNENQSEDAIKKALILCLNLKDLI</sequence>
<reference evidence="2 3" key="1">
    <citation type="journal article" date="2011" name="Genome Res.">
        <title>Phylogeny-wide analysis of social amoeba genomes highlights ancient origins for complex intercellular communication.</title>
        <authorList>
            <person name="Heidel A.J."/>
            <person name="Lawal H.M."/>
            <person name="Felder M."/>
            <person name="Schilde C."/>
            <person name="Helps N.R."/>
            <person name="Tunggal B."/>
            <person name="Rivero F."/>
            <person name="John U."/>
            <person name="Schleicher M."/>
            <person name="Eichinger L."/>
            <person name="Platzer M."/>
            <person name="Noegel A.A."/>
            <person name="Schaap P."/>
            <person name="Gloeckner G."/>
        </authorList>
    </citation>
    <scope>NUCLEOTIDE SEQUENCE [LARGE SCALE GENOMIC DNA]</scope>
    <source>
        <strain evidence="3">ATCC 26659 / Pp 5 / PN500</strain>
    </source>
</reference>
<dbReference type="OMA" id="QTMYHWT"/>
<feature type="domain" description="HEPN" evidence="1">
    <location>
        <begin position="2617"/>
        <end position="2725"/>
    </location>
</feature>
<dbReference type="InterPro" id="IPR036890">
    <property type="entry name" value="HATPase_C_sf"/>
</dbReference>
<name>D3AYT4_HETP5</name>
<dbReference type="GO" id="GO:0030544">
    <property type="term" value="F:Hsp70 protein binding"/>
    <property type="evidence" value="ECO:0007669"/>
    <property type="project" value="TreeGrafter"/>
</dbReference>
<proteinExistence type="predicted"/>
<dbReference type="Pfam" id="PF05168">
    <property type="entry name" value="HEPN"/>
    <property type="match status" value="1"/>
</dbReference>
<dbReference type="Gene3D" id="1.20.120.330">
    <property type="entry name" value="Nucleotidyltransferases domain 2"/>
    <property type="match status" value="1"/>
</dbReference>
<dbReference type="SUPFAM" id="SSF55874">
    <property type="entry name" value="ATPase domain of HSP90 chaperone/DNA topoisomerase II/histidine kinase"/>
    <property type="match status" value="2"/>
</dbReference>
<dbReference type="GeneID" id="31356384"/>
<dbReference type="InterPro" id="IPR058210">
    <property type="entry name" value="SACS/Nov_dom"/>
</dbReference>
<dbReference type="PROSITE" id="PS50910">
    <property type="entry name" value="HEPN"/>
    <property type="match status" value="1"/>
</dbReference>
<dbReference type="SUPFAM" id="SSF81593">
    <property type="entry name" value="Nucleotidyltransferase substrate binding subunit/domain"/>
    <property type="match status" value="1"/>
</dbReference>
<comment type="caution">
    <text evidence="2">The sequence shown here is derived from an EMBL/GenBank/DDBJ whole genome shotgun (WGS) entry which is preliminary data.</text>
</comment>
<dbReference type="EMBL" id="ADBJ01000004">
    <property type="protein sequence ID" value="EFA85624.1"/>
    <property type="molecule type" value="Genomic_DNA"/>
</dbReference>
<dbReference type="InParanoid" id="D3AYT4"/>
<dbReference type="SMART" id="SM00748">
    <property type="entry name" value="HEPN"/>
    <property type="match status" value="1"/>
</dbReference>
<dbReference type="Proteomes" id="UP000001396">
    <property type="component" value="Unassembled WGS sequence"/>
</dbReference>